<keyword evidence="1" id="KW-0812">Transmembrane</keyword>
<dbReference type="RefSeq" id="WP_388010623.1">
    <property type="nucleotide sequence ID" value="NZ_JBHUEE010000012.1"/>
</dbReference>
<reference evidence="4" key="1">
    <citation type="journal article" date="2019" name="Int. J. Syst. Evol. Microbiol.">
        <title>The Global Catalogue of Microorganisms (GCM) 10K type strain sequencing project: providing services to taxonomists for standard genome sequencing and annotation.</title>
        <authorList>
            <consortium name="The Broad Institute Genomics Platform"/>
            <consortium name="The Broad Institute Genome Sequencing Center for Infectious Disease"/>
            <person name="Wu L."/>
            <person name="Ma J."/>
        </authorList>
    </citation>
    <scope>NUCLEOTIDE SEQUENCE [LARGE SCALE GENOMIC DNA]</scope>
    <source>
        <strain evidence="4">JCM 17130</strain>
    </source>
</reference>
<dbReference type="Gene3D" id="3.40.50.620">
    <property type="entry name" value="HUPs"/>
    <property type="match status" value="1"/>
</dbReference>
<dbReference type="Proteomes" id="UP001597277">
    <property type="component" value="Unassembled WGS sequence"/>
</dbReference>
<feature type="transmembrane region" description="Helical" evidence="1">
    <location>
        <begin position="138"/>
        <end position="167"/>
    </location>
</feature>
<keyword evidence="1" id="KW-0472">Membrane</keyword>
<proteinExistence type="predicted"/>
<evidence type="ECO:0000313" key="3">
    <source>
        <dbReference type="EMBL" id="MFD1719738.1"/>
    </source>
</evidence>
<keyword evidence="1" id="KW-1133">Transmembrane helix</keyword>
<feature type="transmembrane region" description="Helical" evidence="1">
    <location>
        <begin position="112"/>
        <end position="132"/>
    </location>
</feature>
<feature type="domain" description="DUF218" evidence="2">
    <location>
        <begin position="178"/>
        <end position="322"/>
    </location>
</feature>
<dbReference type="PANTHER" id="PTHR30336:SF4">
    <property type="entry name" value="ENVELOPE BIOGENESIS FACTOR ELYC"/>
    <property type="match status" value="1"/>
</dbReference>
<dbReference type="Pfam" id="PF02698">
    <property type="entry name" value="DUF218"/>
    <property type="match status" value="1"/>
</dbReference>
<feature type="transmembrane region" description="Helical" evidence="1">
    <location>
        <begin position="12"/>
        <end position="32"/>
    </location>
</feature>
<dbReference type="EMBL" id="JBHUEE010000012">
    <property type="protein sequence ID" value="MFD1719738.1"/>
    <property type="molecule type" value="Genomic_DNA"/>
</dbReference>
<dbReference type="InterPro" id="IPR014729">
    <property type="entry name" value="Rossmann-like_a/b/a_fold"/>
</dbReference>
<sequence>MSPGPVPDVTAGPGSVLTTAAVTGLWAVWLWWSVRRDARRLRNGFLLVAVVYSALGLVAQLVDLVPGGSEVVSWVSLAVVLLLGLGLLALPVFLLANGLAMVRRERRSPANLLSLVAGLAMIAAPVMTLFLVAEDRPWSAALAVATMLVAMWAGYLFLGFVAQTLLYRWLVRRVRASAVIVLGARVVGGRVPPLLASRLRTGLAVAQRLGTDALPAVLVPSGGQGPDEDRPEGEVMADWLRDQGVPDERILVDDRARTTRENLRNSVELLRSRGIAGPYLMATNNYHAPRAALEALDLGLDVHAVGAPTAGYYVPSAYLREFVAVISRRPLIQVPAAAAVALVSWVIFQAAS</sequence>
<feature type="transmembrane region" description="Helical" evidence="1">
    <location>
        <begin position="44"/>
        <end position="62"/>
    </location>
</feature>
<name>A0ABW4L8F6_9MICO</name>
<keyword evidence="4" id="KW-1185">Reference proteome</keyword>
<dbReference type="InterPro" id="IPR003848">
    <property type="entry name" value="DUF218"/>
</dbReference>
<organism evidence="3 4">
    <name type="scientific">Georgenia deserti</name>
    <dbReference type="NCBI Taxonomy" id="2093781"/>
    <lineage>
        <taxon>Bacteria</taxon>
        <taxon>Bacillati</taxon>
        <taxon>Actinomycetota</taxon>
        <taxon>Actinomycetes</taxon>
        <taxon>Micrococcales</taxon>
        <taxon>Bogoriellaceae</taxon>
        <taxon>Georgenia</taxon>
    </lineage>
</organism>
<feature type="transmembrane region" description="Helical" evidence="1">
    <location>
        <begin position="74"/>
        <end position="100"/>
    </location>
</feature>
<evidence type="ECO:0000313" key="4">
    <source>
        <dbReference type="Proteomes" id="UP001597277"/>
    </source>
</evidence>
<dbReference type="CDD" id="cd06259">
    <property type="entry name" value="YdcF-like"/>
    <property type="match status" value="1"/>
</dbReference>
<gene>
    <name evidence="3" type="ORF">ACFSE6_17985</name>
</gene>
<dbReference type="PANTHER" id="PTHR30336">
    <property type="entry name" value="INNER MEMBRANE PROTEIN, PROBABLE PERMEASE"/>
    <property type="match status" value="1"/>
</dbReference>
<evidence type="ECO:0000259" key="2">
    <source>
        <dbReference type="Pfam" id="PF02698"/>
    </source>
</evidence>
<comment type="caution">
    <text evidence="3">The sequence shown here is derived from an EMBL/GenBank/DDBJ whole genome shotgun (WGS) entry which is preliminary data.</text>
</comment>
<protein>
    <submittedName>
        <fullName evidence="3">YdcF family protein</fullName>
    </submittedName>
</protein>
<accession>A0ABW4L8F6</accession>
<evidence type="ECO:0000256" key="1">
    <source>
        <dbReference type="SAM" id="Phobius"/>
    </source>
</evidence>
<dbReference type="InterPro" id="IPR051599">
    <property type="entry name" value="Cell_Envelope_Assoc"/>
</dbReference>